<dbReference type="Proteomes" id="UP000298225">
    <property type="component" value="Unassembled WGS sequence"/>
</dbReference>
<dbReference type="RefSeq" id="WP_135169470.1">
    <property type="nucleotide sequence ID" value="NZ_SPQU01000006.1"/>
</dbReference>
<reference evidence="2 3" key="1">
    <citation type="submission" date="2019-03" db="EMBL/GenBank/DDBJ databases">
        <title>Bradyrhizobium strains diversity isolated from Chamaecrista fasciculata.</title>
        <authorList>
            <person name="Urquiaga M.C.O."/>
            <person name="Hungria M."/>
            <person name="Delamuta J.R.M."/>
        </authorList>
    </citation>
    <scope>NUCLEOTIDE SEQUENCE [LARGE SCALE GENOMIC DNA]</scope>
    <source>
        <strain evidence="2 3">CNPSo 3424</strain>
    </source>
</reference>
<dbReference type="InterPro" id="IPR047121">
    <property type="entry name" value="YjiB-like"/>
</dbReference>
<dbReference type="OrthoDB" id="9791759at2"/>
<dbReference type="InterPro" id="IPR014710">
    <property type="entry name" value="RmlC-like_jellyroll"/>
</dbReference>
<dbReference type="PANTHER" id="PTHR36448:SF2">
    <property type="entry name" value="CUPIN TYPE-1 DOMAIN-CONTAINING PROTEIN"/>
    <property type="match status" value="1"/>
</dbReference>
<accession>A0A4Y9LAD7</accession>
<protein>
    <submittedName>
        <fullName evidence="2">Cupin</fullName>
    </submittedName>
</protein>
<organism evidence="2 3">
    <name type="scientific">Bradyrhizobium frederickii</name>
    <dbReference type="NCBI Taxonomy" id="2560054"/>
    <lineage>
        <taxon>Bacteria</taxon>
        <taxon>Pseudomonadati</taxon>
        <taxon>Pseudomonadota</taxon>
        <taxon>Alphaproteobacteria</taxon>
        <taxon>Hyphomicrobiales</taxon>
        <taxon>Nitrobacteraceae</taxon>
        <taxon>Bradyrhizobium</taxon>
    </lineage>
</organism>
<feature type="region of interest" description="Disordered" evidence="1">
    <location>
        <begin position="181"/>
        <end position="208"/>
    </location>
</feature>
<evidence type="ECO:0000313" key="2">
    <source>
        <dbReference type="EMBL" id="TFV38712.1"/>
    </source>
</evidence>
<keyword evidence="3" id="KW-1185">Reference proteome</keyword>
<name>A0A4Y9LAD7_9BRAD</name>
<dbReference type="Gene3D" id="2.60.120.10">
    <property type="entry name" value="Jelly Rolls"/>
    <property type="match status" value="1"/>
</dbReference>
<dbReference type="EMBL" id="SPQU01000006">
    <property type="protein sequence ID" value="TFV38712.1"/>
    <property type="molecule type" value="Genomic_DNA"/>
</dbReference>
<gene>
    <name evidence="2" type="ORF">E4K66_15145</name>
</gene>
<dbReference type="SUPFAM" id="SSF51182">
    <property type="entry name" value="RmlC-like cupins"/>
    <property type="match status" value="1"/>
</dbReference>
<dbReference type="InterPro" id="IPR011051">
    <property type="entry name" value="RmlC_Cupin_sf"/>
</dbReference>
<dbReference type="AlphaFoldDB" id="A0A4Y9LAD7"/>
<dbReference type="PANTHER" id="PTHR36448">
    <property type="entry name" value="BLR7373 PROTEIN"/>
    <property type="match status" value="1"/>
</dbReference>
<evidence type="ECO:0000256" key="1">
    <source>
        <dbReference type="SAM" id="MobiDB-lite"/>
    </source>
</evidence>
<dbReference type="PIRSF" id="PIRSF019307">
    <property type="entry name" value="UCP019307"/>
    <property type="match status" value="1"/>
</dbReference>
<sequence length="208" mass="23399">MPIKDQVKNFARKLVEDRPDAAALRALVRARRPAALHFRDDGIVPNNPKFPALLYRGAVKLTSRRFRPDVIIDTMFDANGWGRSWRDTVYDFVHYHSQIHEVMGVARGSARIECGGIKGRILSVRPGDVLVLPAGTGHRLIESSRDFLVVGAYPQDGTYDECTDTRERPDAIKRIAKVRKPKTDPVLGRGGPLLRAWRKERPRSRPGG</sequence>
<comment type="caution">
    <text evidence="2">The sequence shown here is derived from an EMBL/GenBank/DDBJ whole genome shotgun (WGS) entry which is preliminary data.</text>
</comment>
<proteinExistence type="predicted"/>
<feature type="compositionally biased region" description="Basic residues" evidence="1">
    <location>
        <begin position="196"/>
        <end position="208"/>
    </location>
</feature>
<evidence type="ECO:0000313" key="3">
    <source>
        <dbReference type="Proteomes" id="UP000298225"/>
    </source>
</evidence>
<dbReference type="CDD" id="cd02219">
    <property type="entry name" value="cupin_YjlB-like"/>
    <property type="match status" value="1"/>
</dbReference>
<dbReference type="InterPro" id="IPR014500">
    <property type="entry name" value="UCP019307_cupin"/>
</dbReference>